<feature type="signal peptide" evidence="1">
    <location>
        <begin position="1"/>
        <end position="17"/>
    </location>
</feature>
<feature type="chain" id="PRO_5041420407" description="Cyanovirin-N domain-containing protein" evidence="1">
    <location>
        <begin position="18"/>
        <end position="204"/>
    </location>
</feature>
<evidence type="ECO:0000313" key="2">
    <source>
        <dbReference type="EMBL" id="KAK0638964.1"/>
    </source>
</evidence>
<dbReference type="EMBL" id="JAULSV010000007">
    <property type="protein sequence ID" value="KAK0638964.1"/>
    <property type="molecule type" value="Genomic_DNA"/>
</dbReference>
<proteinExistence type="predicted"/>
<accession>A0AA39XRV4</accession>
<evidence type="ECO:0008006" key="4">
    <source>
        <dbReference type="Google" id="ProtNLM"/>
    </source>
</evidence>
<name>A0AA39XRV4_9PEZI</name>
<evidence type="ECO:0000256" key="1">
    <source>
        <dbReference type="SAM" id="SignalP"/>
    </source>
</evidence>
<evidence type="ECO:0000313" key="3">
    <source>
        <dbReference type="Proteomes" id="UP001174936"/>
    </source>
</evidence>
<comment type="caution">
    <text evidence="2">The sequence shown here is derived from an EMBL/GenBank/DDBJ whole genome shotgun (WGS) entry which is preliminary data.</text>
</comment>
<gene>
    <name evidence="2" type="ORF">B0T16DRAFT_339305</name>
</gene>
<protein>
    <recommendedName>
        <fullName evidence="4">Cyanovirin-N domain-containing protein</fullName>
    </recommendedName>
</protein>
<reference evidence="2" key="1">
    <citation type="submission" date="2023-06" db="EMBL/GenBank/DDBJ databases">
        <title>Genome-scale phylogeny and comparative genomics of the fungal order Sordariales.</title>
        <authorList>
            <consortium name="Lawrence Berkeley National Laboratory"/>
            <person name="Hensen N."/>
            <person name="Bonometti L."/>
            <person name="Westerberg I."/>
            <person name="Brannstrom I.O."/>
            <person name="Guillou S."/>
            <person name="Cros-Aarteil S."/>
            <person name="Calhoun S."/>
            <person name="Haridas S."/>
            <person name="Kuo A."/>
            <person name="Mondo S."/>
            <person name="Pangilinan J."/>
            <person name="Riley R."/>
            <person name="Labutti K."/>
            <person name="Andreopoulos B."/>
            <person name="Lipzen A."/>
            <person name="Chen C."/>
            <person name="Yanf M."/>
            <person name="Daum C."/>
            <person name="Ng V."/>
            <person name="Clum A."/>
            <person name="Steindorff A."/>
            <person name="Ohm R."/>
            <person name="Martin F."/>
            <person name="Silar P."/>
            <person name="Natvig D."/>
            <person name="Lalanne C."/>
            <person name="Gautier V."/>
            <person name="Ament-Velasquez S.L."/>
            <person name="Kruys A."/>
            <person name="Hutchinson M.I."/>
            <person name="Powell A.J."/>
            <person name="Barry K."/>
            <person name="Miller A.N."/>
            <person name="Grigoriev I.V."/>
            <person name="Debuchy R."/>
            <person name="Gladieux P."/>
            <person name="Thoren M.H."/>
            <person name="Johannesson H."/>
        </authorList>
    </citation>
    <scope>NUCLEOTIDE SEQUENCE</scope>
    <source>
        <strain evidence="2">SMH2532-1</strain>
    </source>
</reference>
<keyword evidence="1" id="KW-0732">Signal</keyword>
<keyword evidence="3" id="KW-1185">Reference proteome</keyword>
<sequence length="204" mass="21974">MKFSLVLSLAVVGLASASFRKRSIGVQTFDGEYSFHAADIPANAPPGYETSIAFLDTVVKRSTEGLDIVPANLERRYESLQALRRLQRKQWSPNDFFECANANPAPTSADCGVIVKNVLATGNDLVVARSSCLVFTYRTCQAFFCSLCSTLTTSTDFIGNQLDTVDALCVADGKAGTIVGDQAPQYQLGFTRSGSGLPNYENCS</sequence>
<dbReference type="AlphaFoldDB" id="A0AA39XRV4"/>
<organism evidence="2 3">
    <name type="scientific">Cercophora newfieldiana</name>
    <dbReference type="NCBI Taxonomy" id="92897"/>
    <lineage>
        <taxon>Eukaryota</taxon>
        <taxon>Fungi</taxon>
        <taxon>Dikarya</taxon>
        <taxon>Ascomycota</taxon>
        <taxon>Pezizomycotina</taxon>
        <taxon>Sordariomycetes</taxon>
        <taxon>Sordariomycetidae</taxon>
        <taxon>Sordariales</taxon>
        <taxon>Lasiosphaeriaceae</taxon>
        <taxon>Cercophora</taxon>
    </lineage>
</organism>
<dbReference type="Proteomes" id="UP001174936">
    <property type="component" value="Unassembled WGS sequence"/>
</dbReference>